<dbReference type="Gene3D" id="1.10.287.70">
    <property type="match status" value="1"/>
</dbReference>
<dbReference type="EMBL" id="BTRK01000004">
    <property type="protein sequence ID" value="GMR49534.1"/>
    <property type="molecule type" value="Genomic_DNA"/>
</dbReference>
<dbReference type="Gene3D" id="1.25.10.30">
    <property type="entry name" value="IP3 receptor type 1 binding core, RIH domain"/>
    <property type="match status" value="1"/>
</dbReference>
<dbReference type="GO" id="GO:0030667">
    <property type="term" value="C:secretory granule membrane"/>
    <property type="evidence" value="ECO:0007669"/>
    <property type="project" value="TreeGrafter"/>
</dbReference>
<evidence type="ECO:0000256" key="12">
    <source>
        <dbReference type="ARBA" id="ARBA00023303"/>
    </source>
</evidence>
<dbReference type="InterPro" id="IPR016093">
    <property type="entry name" value="MIR_motif"/>
</dbReference>
<keyword evidence="5" id="KW-0677">Repeat</keyword>
<evidence type="ECO:0000256" key="7">
    <source>
        <dbReference type="ARBA" id="ARBA00022989"/>
    </source>
</evidence>
<comment type="caution">
    <text evidence="16">The sequence shown here is derived from an EMBL/GenBank/DDBJ whole genome shotgun (WGS) entry which is preliminary data.</text>
</comment>
<dbReference type="Pfam" id="PF00520">
    <property type="entry name" value="Ion_trans"/>
    <property type="match status" value="1"/>
</dbReference>
<keyword evidence="10 13" id="KW-0675">Receptor</keyword>
<comment type="function">
    <text evidence="13">Receptor for inositol 1,4,5-trisphosphate, a second messenger that mediates the release of intracellular calcium.</text>
</comment>
<evidence type="ECO:0000256" key="10">
    <source>
        <dbReference type="ARBA" id="ARBA00023170"/>
    </source>
</evidence>
<dbReference type="GO" id="GO:0005509">
    <property type="term" value="F:calcium ion binding"/>
    <property type="evidence" value="ECO:0007669"/>
    <property type="project" value="TreeGrafter"/>
</dbReference>
<evidence type="ECO:0000256" key="2">
    <source>
        <dbReference type="ARBA" id="ARBA00009453"/>
    </source>
</evidence>
<keyword evidence="13" id="KW-0109">Calcium transport</keyword>
<proteinExistence type="inferred from homology"/>
<accession>A0AAN5CS19</accession>
<dbReference type="GO" id="GO:0005220">
    <property type="term" value="F:inositol 1,4,5-trisphosphate-gated calcium channel activity"/>
    <property type="evidence" value="ECO:0007669"/>
    <property type="project" value="UniProtKB-UniRule"/>
</dbReference>
<dbReference type="GO" id="GO:0051209">
    <property type="term" value="P:release of sequestered calcium ion into cytosol"/>
    <property type="evidence" value="ECO:0007669"/>
    <property type="project" value="UniProtKB-UniRule"/>
</dbReference>
<protein>
    <recommendedName>
        <fullName evidence="13">Inositol 1,4,5-trisphosphate receptor</fullName>
    </recommendedName>
</protein>
<dbReference type="Proteomes" id="UP001328107">
    <property type="component" value="Unassembled WGS sequence"/>
</dbReference>
<feature type="domain" description="MIR" evidence="15">
    <location>
        <begin position="297"/>
        <end position="355"/>
    </location>
</feature>
<dbReference type="Pfam" id="PF02815">
    <property type="entry name" value="MIR"/>
    <property type="match status" value="1"/>
</dbReference>
<feature type="transmembrane region" description="Helical" evidence="13">
    <location>
        <begin position="2613"/>
        <end position="2638"/>
    </location>
</feature>
<organism evidence="16 17">
    <name type="scientific">Pristionchus mayeri</name>
    <dbReference type="NCBI Taxonomy" id="1317129"/>
    <lineage>
        <taxon>Eukaryota</taxon>
        <taxon>Metazoa</taxon>
        <taxon>Ecdysozoa</taxon>
        <taxon>Nematoda</taxon>
        <taxon>Chromadorea</taxon>
        <taxon>Rhabditida</taxon>
        <taxon>Rhabditina</taxon>
        <taxon>Diplogasteromorpha</taxon>
        <taxon>Diplogasteroidea</taxon>
        <taxon>Neodiplogasteridae</taxon>
        <taxon>Pristionchus</taxon>
    </lineage>
</organism>
<comment type="similarity">
    <text evidence="2 13">Belongs to the InsP3 receptor family.</text>
</comment>
<dbReference type="InterPro" id="IPR000699">
    <property type="entry name" value="RIH_dom"/>
</dbReference>
<evidence type="ECO:0000256" key="3">
    <source>
        <dbReference type="ARBA" id="ARBA00022448"/>
    </source>
</evidence>
<keyword evidence="4 13" id="KW-0812">Transmembrane</keyword>
<keyword evidence="12 13" id="KW-0407">Ion channel</keyword>
<dbReference type="GO" id="GO:0005886">
    <property type="term" value="C:plasma membrane"/>
    <property type="evidence" value="ECO:0007669"/>
    <property type="project" value="TreeGrafter"/>
</dbReference>
<dbReference type="InterPro" id="IPR036300">
    <property type="entry name" value="MIR_dom_sf"/>
</dbReference>
<dbReference type="InterPro" id="IPR035910">
    <property type="entry name" value="RyR/IP3R_RIH_dom_sf"/>
</dbReference>
<keyword evidence="17" id="KW-1185">Reference proteome</keyword>
<dbReference type="Pfam" id="PF01365">
    <property type="entry name" value="RYDR_ITPR"/>
    <property type="match status" value="2"/>
</dbReference>
<dbReference type="GO" id="GO:0016529">
    <property type="term" value="C:sarcoplasmic reticulum"/>
    <property type="evidence" value="ECO:0007669"/>
    <property type="project" value="TreeGrafter"/>
</dbReference>
<feature type="compositionally biased region" description="Basic and acidic residues" evidence="14">
    <location>
        <begin position="1203"/>
        <end position="1218"/>
    </location>
</feature>
<keyword evidence="8 13" id="KW-0406">Ion transport</keyword>
<dbReference type="PANTHER" id="PTHR13715">
    <property type="entry name" value="RYANODINE RECEPTOR AND IP3 RECEPTOR"/>
    <property type="match status" value="1"/>
</dbReference>
<dbReference type="InterPro" id="IPR015925">
    <property type="entry name" value="Ryanodine_IP3_receptor"/>
</dbReference>
<feature type="non-terminal residue" evidence="16">
    <location>
        <position position="1"/>
    </location>
</feature>
<keyword evidence="6 13" id="KW-0256">Endoplasmic reticulum</keyword>
<keyword evidence="13" id="KW-0106">Calcium</keyword>
<dbReference type="Pfam" id="PF08454">
    <property type="entry name" value="RIH_assoc"/>
    <property type="match status" value="1"/>
</dbReference>
<dbReference type="SMART" id="SM00472">
    <property type="entry name" value="MIR"/>
    <property type="match status" value="3"/>
</dbReference>
<reference evidence="17" key="1">
    <citation type="submission" date="2022-10" db="EMBL/GenBank/DDBJ databases">
        <title>Genome assembly of Pristionchus species.</title>
        <authorList>
            <person name="Yoshida K."/>
            <person name="Sommer R.J."/>
        </authorList>
    </citation>
    <scope>NUCLEOTIDE SEQUENCE [LARGE SCALE GENOMIC DNA]</scope>
    <source>
        <strain evidence="17">RS5460</strain>
    </source>
</reference>
<evidence type="ECO:0000256" key="1">
    <source>
        <dbReference type="ARBA" id="ARBA00004477"/>
    </source>
</evidence>
<dbReference type="GO" id="GO:0035091">
    <property type="term" value="F:phosphatidylinositol binding"/>
    <property type="evidence" value="ECO:0007669"/>
    <property type="project" value="TreeGrafter"/>
</dbReference>
<dbReference type="FunFam" id="2.80.10.50:FF:000073">
    <property type="entry name" value="Inositol 1,4,5-trisphosphate receptor itr-1"/>
    <property type="match status" value="1"/>
</dbReference>
<evidence type="ECO:0000259" key="15">
    <source>
        <dbReference type="PROSITE" id="PS50919"/>
    </source>
</evidence>
<dbReference type="SUPFAM" id="SSF100909">
    <property type="entry name" value="IP3 receptor type 1 binding core, domain 2"/>
    <property type="match status" value="2"/>
</dbReference>
<dbReference type="InterPro" id="IPR000493">
    <property type="entry name" value="InsP3_rcpt"/>
</dbReference>
<feature type="transmembrane region" description="Helical" evidence="13">
    <location>
        <begin position="2738"/>
        <end position="2757"/>
    </location>
</feature>
<gene>
    <name evidence="16" type="ORF">PMAYCL1PPCAC_19729</name>
</gene>
<evidence type="ECO:0000256" key="13">
    <source>
        <dbReference type="RuleBase" id="RU368044"/>
    </source>
</evidence>
<evidence type="ECO:0000313" key="17">
    <source>
        <dbReference type="Proteomes" id="UP001328107"/>
    </source>
</evidence>
<dbReference type="Gene3D" id="2.80.10.50">
    <property type="match status" value="2"/>
</dbReference>
<feature type="domain" description="MIR" evidence="15">
    <location>
        <begin position="169"/>
        <end position="223"/>
    </location>
</feature>
<dbReference type="PROSITE" id="PS50919">
    <property type="entry name" value="MIR"/>
    <property type="match status" value="2"/>
</dbReference>
<dbReference type="GO" id="GO:0070679">
    <property type="term" value="F:inositol 1,4,5 trisphosphate binding"/>
    <property type="evidence" value="ECO:0007669"/>
    <property type="project" value="UniProtKB-UniRule"/>
</dbReference>
<feature type="transmembrane region" description="Helical" evidence="13">
    <location>
        <begin position="2476"/>
        <end position="2493"/>
    </location>
</feature>
<sequence>QQLQQLQRLRLQLSSGWGLVALSDHWKMGKMRAAVKGISFADMLLNRKMTMNQSTDGGNTSLLHIGDIISLYTDEGDHRGFLSTLGLVDDRCLVEIGDGRPESPPKKFRDCLFKVCPVNRYAAQKQFWTEQKRFSAGESSFDVDMMKKLQIAAEKEKEQNELEFRKSLGTAIQYGTTIQLLHVKSDKFVTVQRNSPAKLERNAMKVYLDRAGNEGSWFVVEPAYKHYVIGDNVAAGNKISLVPYTAGKEIANHSVKHQLHLSHLRLPDHPKAAEVNCLNEVTEWQVFMFLLYDENRPDVVKSGDVIRLFHADQQTFLTLDTVPKTKQDVVFLRMTNRPSAADATSSRALWEVQVYQKDAFRGGSARYRDLYRFKHLATDMYLTAVANTSVTKPISATAGRRPSLAMTKLHPNGMSMSRGPESELSGDNCFVLTPVNYDFAETQQNTLFSLEPSTITKSKDVVTRSFVRIRHEQSESWVHATSPGNKDNLYYSSKTEKGWVKLVGEKMRMDKETFALLPVSPNEVRDLDFANDACEALSGFFHLIRSGKVVSKEPLNNVIQLLTECIFFVMNVPNHLSDPLKISSDQKPIRDRQKLLREQLVLDEVFKLLKAPFMPRQGVTELGPLLNSPHDLNEQRNEVFKTMFQLCYSLLRYSQIGYRKNQEFLAEKFGQIQEQIGFDLMAEDTMTAVLHNNPKLLEKYVKTPHVERFVELVRNNRQGKFLDYLADLCVCRGEANKKIQELICTSVLSEANRNIFMDTMLIDGEVWIGWQGERKKLVDIAMDAQTQIEDAEALDYYRHQLDLMSQMCQEQQYLAIDPPPERKLMNLSRELPAELVLVCMSNNRLPHELRASFTRLMLHLHVVRGSPLTAIRHARLWRDIPDEVTVSSYRTRIVEGYADGGRVRVGDEISTAILRTVDDYVGLLRRTRIDGVVLESDSSAIMRNKLTYEIVNLARWLATFGFYSFEHLLRLSKNLLAIVDTTPPPPITNVAQNITTGVGMIHKVTRGMLSQSSAQDPTPLQPKSPLEVKARGRESMQLILNTKLIVAEILQFVMDVRRDYRITVVLSWFKRRFPCDENGELSEIANINERVAKELCDGVYNNTEGELNLDGEDGQLLLAILLQMTMSDYGDLTSIALKALFRHFTQYQELLDDLKQVQLLVSNDDVENYRQVDRDLFILRNLTEKSELWVQGGGHSSSSSSSTEEKEASKSKTDDTLRLNHQRAFSNDDSRKVLVEIIDKHYPSIREDCYKLLNILLVGEDRDACSQALQELSDRAPLIAYPIIRQIMVRIKQLCYKEAKPDAMNQQLLRNMRVYEVVLEFISIPYDKKNDTEMPKLITLSHEFLRSFCKNNKENQNRLHKFVSIEKDAKEGMFRVETVEEVATLNTFFRNNRDLCQNVSEELIAHIVNLIEHKVRNATFLEFLSTIVCVFDKEIEATQEKVAQEICAASDEVRQLYVDNASFEQLEEMMRDAPPYLDNGHPLKYHLELVRLLALCTRGKNGSTELKCASELPMDHIVRVVTSPFCLIEVKMAYVQFLLHCYIDTDAEMKDAYRPEYIEALLGNFLGDIQKMKLEMAKPVSSELVSLEQYICHVMTDILIKFFEKPFNDQPKIDVQQHQKLFILLLQNLNNLQAGWLRKNPKSTKNWYRVNECTKRLSRCAEERNLSLPANVAMPPMPTAATAKQRWQSAALSSRFIRINQQTLSVRNRANSLLAMGANSTVDQSANVVTCYHMMVGEFKYYLLPLHAAEGSILVDVLHVPQLLFPPGSELRDQCAAGGVVSKLIQHCKTLMLGKADNLCVRVLQTLCKMASDTKHAFNDQGQRLRRKLLDRYFGRYGAEHLGPRKAKRMTLTRQTSIDSDDDDGLNFDPSLFNSFKLYDVQCKLNDAGASDLVIDIIVNDPNYEIFLKAFQLAKALLHEGNDKVQQSFYDRLKQKDVHEPFFRAITSRLQTAQSRLKSDMMQCIDTRPKGGTSTSASRRSSIPASAVLLTPTQEKAMLFHSSSMESARLSTIQENGAGGASPGTSAGASGSGVGGTSAQDDMTVYEDDDDSMKKNVLPQEVAIVEPILRVLQLLCENHNSLLQNFIRKQSDRANHNLVSETLSFLDTVCGSTKGSLGVFKEIGEHNFSLITQTLSTLTEFCQGPCHENQNTMAMQENGLNIIISLVLNDIKPLADEHMELALEIKSSASKLLLSIMESRHDGENAERVLRNMSNMAGGPKQLIHAITQAYAMENSPELIVGRMRRHLMDQAVSAAPPGGAIRSLVHPQIKTETLTLPEISVNASGTVSIKEDSKFDDRLLKDDANSGNIVEPREVGHNIYILAHQLSRHSTELAACLDVTDESKDEQTREALLYYKRHTAQIEIVREDRSLERVVFPIHDICSYVTRETKSNVYFETERDAQGSKVTDFFARWPELYDEMRWQHKLQTWPWLSLCARRLKLWSRFSNFFAVLVNAIIAFYYPFEEATSTLASNPFVFVTFLSSIIFLISQWNDKSSLGTCTKSLTGIAIVIFSSALLMISVIGIVPTLHISAMLQLVNKVIHLVSYVSNRGLYDKTWSERILDADFYYHSAYFIVCMLGMTVHPFLYAFLLYDIVASDETLRSVISSVTRNWQSIILTALLALFLVYQFSIIGFVFFQKDFRIEVDRLDDHSERLTISAGLEDDLPTCSAPGAECPEATAVAAKDEEDDKVFACNSLRMCIVTTLNWGLRNGGGIGDVLRNVDPEEPLFHFRVLYDLAFYVVLIVIVLNLIFGVIIDTFGDLRTEKNEKEDILNNTCFICALERGRFDNRAVTFEEHRRKEHNLWHYLYFIVWLQIKDETEFTGPESYVSQCIKDRNLDWFPRMQAISLEEETAEAEQPEMAALKKEITVLNQSVRDLKDQLEDIRQYFDMLRE</sequence>
<evidence type="ECO:0000256" key="5">
    <source>
        <dbReference type="ARBA" id="ARBA00022737"/>
    </source>
</evidence>
<feature type="region of interest" description="Disordered" evidence="14">
    <location>
        <begin position="2015"/>
        <end position="2044"/>
    </location>
</feature>
<evidence type="ECO:0000256" key="9">
    <source>
        <dbReference type="ARBA" id="ARBA00023136"/>
    </source>
</evidence>
<dbReference type="PRINTS" id="PR00779">
    <property type="entry name" value="INSP3RECEPTR"/>
</dbReference>
<dbReference type="PANTHER" id="PTHR13715:SF102">
    <property type="entry name" value="INOSITOL 1,4,5-TRISPHOSPHATE RECEPTOR"/>
    <property type="match status" value="1"/>
</dbReference>
<keyword evidence="11 13" id="KW-1071">Ligand-gated ion channel</keyword>
<feature type="region of interest" description="Disordered" evidence="14">
    <location>
        <begin position="1190"/>
        <end position="1218"/>
    </location>
</feature>
<evidence type="ECO:0000256" key="6">
    <source>
        <dbReference type="ARBA" id="ARBA00022824"/>
    </source>
</evidence>
<name>A0AAN5CS19_9BILA</name>
<evidence type="ECO:0000256" key="8">
    <source>
        <dbReference type="ARBA" id="ARBA00023065"/>
    </source>
</evidence>
<evidence type="ECO:0000313" key="16">
    <source>
        <dbReference type="EMBL" id="GMR49534.1"/>
    </source>
</evidence>
<evidence type="ECO:0000256" key="11">
    <source>
        <dbReference type="ARBA" id="ARBA00023286"/>
    </source>
</evidence>
<dbReference type="InterPro" id="IPR005821">
    <property type="entry name" value="Ion_trans_dom"/>
</dbReference>
<comment type="domain">
    <text evidence="13">The receptor contains a calcium channel in its C-terminal extremity. Its large N-terminal cytoplasmic region has the ligand-binding site in the N-terminus and modulatory sites in the middle portion immediately upstream of the channel region.</text>
</comment>
<keyword evidence="7 13" id="KW-1133">Transmembrane helix</keyword>
<feature type="transmembrane region" description="Helical" evidence="13">
    <location>
        <begin position="2505"/>
        <end position="2526"/>
    </location>
</feature>
<keyword evidence="13" id="KW-0107">Calcium channel</keyword>
<evidence type="ECO:0000256" key="14">
    <source>
        <dbReference type="SAM" id="MobiDB-lite"/>
    </source>
</evidence>
<dbReference type="InterPro" id="IPR013662">
    <property type="entry name" value="RIH_assoc-dom"/>
</dbReference>
<comment type="subcellular location">
    <subcellularLocation>
        <location evidence="1 13">Endoplasmic reticulum membrane</location>
        <topology evidence="1 13">Multi-pass membrane protein</topology>
    </subcellularLocation>
</comment>
<feature type="transmembrane region" description="Helical" evidence="13">
    <location>
        <begin position="2571"/>
        <end position="2593"/>
    </location>
</feature>
<dbReference type="Pfam" id="PF08709">
    <property type="entry name" value="Ins145_P3_rec"/>
    <property type="match status" value="1"/>
</dbReference>
<evidence type="ECO:0000256" key="4">
    <source>
        <dbReference type="ARBA" id="ARBA00022692"/>
    </source>
</evidence>
<dbReference type="SUPFAM" id="SSF82109">
    <property type="entry name" value="MIR domain"/>
    <property type="match status" value="2"/>
</dbReference>
<keyword evidence="9 13" id="KW-0472">Membrane</keyword>
<keyword evidence="3 13" id="KW-0813">Transport</keyword>
<dbReference type="GO" id="GO:0005789">
    <property type="term" value="C:endoplasmic reticulum membrane"/>
    <property type="evidence" value="ECO:0007669"/>
    <property type="project" value="UniProtKB-SubCell"/>
</dbReference>
<dbReference type="FunFam" id="1.25.10.30:FF:000003">
    <property type="entry name" value="Protein CBR-ITR-1, isoform a"/>
    <property type="match status" value="1"/>
</dbReference>
<dbReference type="InterPro" id="IPR014821">
    <property type="entry name" value="Ins145_P3_rcpt"/>
</dbReference>
<feature type="transmembrane region" description="Helical" evidence="13">
    <location>
        <begin position="2446"/>
        <end position="2464"/>
    </location>
</feature>